<evidence type="ECO:0000256" key="1">
    <source>
        <dbReference type="ARBA" id="ARBA00022553"/>
    </source>
</evidence>
<name>A0A1W2DAK9_9BACT</name>
<dbReference type="Proteomes" id="UP000192418">
    <property type="component" value="Unassembled WGS sequence"/>
</dbReference>
<dbReference type="Gene3D" id="3.40.50.2300">
    <property type="match status" value="1"/>
</dbReference>
<dbReference type="Pfam" id="PF12728">
    <property type="entry name" value="HTH_17"/>
    <property type="match status" value="1"/>
</dbReference>
<dbReference type="Pfam" id="PF00072">
    <property type="entry name" value="Response_reg"/>
    <property type="match status" value="1"/>
</dbReference>
<dbReference type="EMBL" id="FWXY01000016">
    <property type="protein sequence ID" value="SMC94096.1"/>
    <property type="molecule type" value="Genomic_DNA"/>
</dbReference>
<dbReference type="STRING" id="1121400.SAMN02746065_11634"/>
<dbReference type="AlphaFoldDB" id="A0A1W2DAK9"/>
<protein>
    <submittedName>
        <fullName evidence="4">DNA binding domain-containing protein, excisionase family</fullName>
    </submittedName>
</protein>
<feature type="modified residue" description="4-aspartylphosphate" evidence="2">
    <location>
        <position position="118"/>
    </location>
</feature>
<keyword evidence="5" id="KW-1185">Reference proteome</keyword>
<dbReference type="SMART" id="SM00448">
    <property type="entry name" value="REC"/>
    <property type="match status" value="1"/>
</dbReference>
<dbReference type="NCBIfam" id="TIGR01764">
    <property type="entry name" value="excise"/>
    <property type="match status" value="1"/>
</dbReference>
<reference evidence="4 5" key="1">
    <citation type="submission" date="2017-04" db="EMBL/GenBank/DDBJ databases">
        <authorList>
            <person name="Afonso C.L."/>
            <person name="Miller P.J."/>
            <person name="Scott M.A."/>
            <person name="Spackman E."/>
            <person name="Goraichik I."/>
            <person name="Dimitrov K.M."/>
            <person name="Suarez D.L."/>
            <person name="Swayne D.E."/>
        </authorList>
    </citation>
    <scope>NUCLEOTIDE SEQUENCE [LARGE SCALE GENOMIC DNA]</scope>
    <source>
        <strain evidence="4 5">DSM 3385</strain>
    </source>
</reference>
<dbReference type="OrthoDB" id="5416564at2"/>
<dbReference type="SUPFAM" id="SSF46955">
    <property type="entry name" value="Putative DNA-binding domain"/>
    <property type="match status" value="1"/>
</dbReference>
<evidence type="ECO:0000259" key="3">
    <source>
        <dbReference type="PROSITE" id="PS50110"/>
    </source>
</evidence>
<keyword evidence="1 2" id="KW-0597">Phosphoprotein</keyword>
<evidence type="ECO:0000313" key="4">
    <source>
        <dbReference type="EMBL" id="SMC94096.1"/>
    </source>
</evidence>
<dbReference type="InterPro" id="IPR041657">
    <property type="entry name" value="HTH_17"/>
</dbReference>
<organism evidence="4 5">
    <name type="scientific">Desulfocicer vacuolatum DSM 3385</name>
    <dbReference type="NCBI Taxonomy" id="1121400"/>
    <lineage>
        <taxon>Bacteria</taxon>
        <taxon>Pseudomonadati</taxon>
        <taxon>Thermodesulfobacteriota</taxon>
        <taxon>Desulfobacteria</taxon>
        <taxon>Desulfobacterales</taxon>
        <taxon>Desulfobacteraceae</taxon>
        <taxon>Desulfocicer</taxon>
    </lineage>
</organism>
<dbReference type="InterPro" id="IPR001789">
    <property type="entry name" value="Sig_transdc_resp-reg_receiver"/>
</dbReference>
<dbReference type="RefSeq" id="WP_084070118.1">
    <property type="nucleotide sequence ID" value="NZ_FWXY01000016.1"/>
</dbReference>
<dbReference type="PANTHER" id="PTHR44591:SF3">
    <property type="entry name" value="RESPONSE REGULATORY DOMAIN-CONTAINING PROTEIN"/>
    <property type="match status" value="1"/>
</dbReference>
<dbReference type="GO" id="GO:0000160">
    <property type="term" value="P:phosphorelay signal transduction system"/>
    <property type="evidence" value="ECO:0007669"/>
    <property type="project" value="InterPro"/>
</dbReference>
<dbReference type="InterPro" id="IPR010093">
    <property type="entry name" value="SinI_DNA-bd"/>
</dbReference>
<dbReference type="PROSITE" id="PS50110">
    <property type="entry name" value="RESPONSE_REGULATORY"/>
    <property type="match status" value="1"/>
</dbReference>
<evidence type="ECO:0000313" key="5">
    <source>
        <dbReference type="Proteomes" id="UP000192418"/>
    </source>
</evidence>
<sequence length="195" mass="22118">MNTEILTIPQAAKFCSVTRMTMWRWVKAGKIKSFVTPGGHHRIAKSDLEDALRGHGIKYISRQLDASPRILIVDDEPLIVQGLQKLFTRKKCEVETALNGFEAGVKSKEFNPDLIILDLVMPKMDGFEVCRFLKSNESTSHIKILILTGYSTKENRSEIMEAGADAFIEKPADNKEIIQITKDLLKDMNWVRLNL</sequence>
<dbReference type="SUPFAM" id="SSF52172">
    <property type="entry name" value="CheY-like"/>
    <property type="match status" value="1"/>
</dbReference>
<accession>A0A1W2DAK9</accession>
<dbReference type="GO" id="GO:0003677">
    <property type="term" value="F:DNA binding"/>
    <property type="evidence" value="ECO:0007669"/>
    <property type="project" value="InterPro"/>
</dbReference>
<gene>
    <name evidence="4" type="ORF">SAMN02746065_11634</name>
</gene>
<dbReference type="PANTHER" id="PTHR44591">
    <property type="entry name" value="STRESS RESPONSE REGULATOR PROTEIN 1"/>
    <property type="match status" value="1"/>
</dbReference>
<dbReference type="InterPro" id="IPR009061">
    <property type="entry name" value="DNA-bd_dom_put_sf"/>
</dbReference>
<feature type="domain" description="Response regulatory" evidence="3">
    <location>
        <begin position="69"/>
        <end position="185"/>
    </location>
</feature>
<evidence type="ECO:0000256" key="2">
    <source>
        <dbReference type="PROSITE-ProRule" id="PRU00169"/>
    </source>
</evidence>
<dbReference type="InterPro" id="IPR011006">
    <property type="entry name" value="CheY-like_superfamily"/>
</dbReference>
<dbReference type="InterPro" id="IPR050595">
    <property type="entry name" value="Bact_response_regulator"/>
</dbReference>
<proteinExistence type="predicted"/>